<name>A0AA48R942_9ZZZZ</name>
<protein>
    <submittedName>
        <fullName evidence="1">Uncharacterized protein</fullName>
    </submittedName>
</protein>
<gene>
    <name evidence="1" type="ORF">AMST5_00395</name>
</gene>
<reference evidence="1" key="1">
    <citation type="submission" date="2023-07" db="EMBL/GenBank/DDBJ databases">
        <authorList>
            <person name="Pelsma A.J. K."/>
        </authorList>
    </citation>
    <scope>NUCLEOTIDE SEQUENCE</scope>
</reference>
<sequence>MGSGKSTVDVTIRLEKGASAKMDEIVRALEGLGLEEVEPHHRFMIVNGRAKVGSIDKMKQVEGVASVREDQIYTAQ</sequence>
<organism evidence="1">
    <name type="scientific">freshwater sediment metagenome</name>
    <dbReference type="NCBI Taxonomy" id="556182"/>
    <lineage>
        <taxon>unclassified sequences</taxon>
        <taxon>metagenomes</taxon>
        <taxon>ecological metagenomes</taxon>
    </lineage>
</organism>
<dbReference type="AlphaFoldDB" id="A0AA48R942"/>
<dbReference type="EMBL" id="OY288114">
    <property type="protein sequence ID" value="CAJ0851292.1"/>
    <property type="molecule type" value="Genomic_DNA"/>
</dbReference>
<evidence type="ECO:0000313" key="1">
    <source>
        <dbReference type="EMBL" id="CAJ0851292.1"/>
    </source>
</evidence>
<accession>A0AA48R942</accession>
<proteinExistence type="predicted"/>